<comment type="similarity">
    <text evidence="1">Belongs to the geminiviridae protein AC4/C4 family.</text>
</comment>
<evidence type="ECO:0000256" key="3">
    <source>
        <dbReference type="SAM" id="MobiDB-lite"/>
    </source>
</evidence>
<dbReference type="InterPro" id="IPR002488">
    <property type="entry name" value="Gemini_C4"/>
</dbReference>
<evidence type="ECO:0000256" key="1">
    <source>
        <dbReference type="ARBA" id="ARBA00008996"/>
    </source>
</evidence>
<feature type="compositionally biased region" description="Low complexity" evidence="3">
    <location>
        <begin position="44"/>
        <end position="57"/>
    </location>
</feature>
<gene>
    <name evidence="4" type="primary">AC4</name>
</gene>
<evidence type="ECO:0000313" key="4">
    <source>
        <dbReference type="EMBL" id="BBA21862.1"/>
    </source>
</evidence>
<sequence>MGNLIFTCSSNSKANSSAKIADSSTSYPQLGQHISIRTFRELNPAPTSSPTSTRTETFSNGDNFRLTDDLQEEGNKQPMTLTPQHLTQAVSQRLLESLRN</sequence>
<organism evidence="4">
    <name type="scientific">Cotton leaf curl Bangalore virus</name>
    <dbReference type="NCBI Taxonomy" id="307110"/>
    <lineage>
        <taxon>Viruses</taxon>
        <taxon>Monodnaviria</taxon>
        <taxon>Shotokuvirae</taxon>
        <taxon>Cressdnaviricota</taxon>
        <taxon>Repensiviricetes</taxon>
        <taxon>Geplafuvirales</taxon>
        <taxon>Geminiviridae</taxon>
        <taxon>Begomovirus</taxon>
        <taxon>Begomovirus gossypibangalorense</taxon>
    </lineage>
</organism>
<dbReference type="Pfam" id="PF01492">
    <property type="entry name" value="Gemini_C4"/>
    <property type="match status" value="1"/>
</dbReference>
<proteinExistence type="inferred from homology"/>
<reference evidence="4" key="1">
    <citation type="submission" date="2017-08" db="EMBL/GenBank/DDBJ databases">
        <title>Weed begomoviruses and viruliferous status of the whitefly Bemisia tabaci in Central India.</title>
        <authorList>
            <person name="Marabi R.S."/>
            <person name="Das S.B."/>
            <person name="Tripathi N."/>
            <person name="Wada T."/>
            <person name="Noda H."/>
        </authorList>
    </citation>
    <scope>NUCLEOTIDE SEQUENCE</scope>
    <source>
        <strain evidence="4">Jabalpur_D</strain>
    </source>
</reference>
<accession>A0A224AX13</accession>
<protein>
    <submittedName>
        <fullName evidence="4">AC4 protein</fullName>
    </submittedName>
</protein>
<feature type="compositionally biased region" description="Low complexity" evidence="3">
    <location>
        <begin position="9"/>
        <end position="24"/>
    </location>
</feature>
<dbReference type="EMBL" id="LC316185">
    <property type="protein sequence ID" value="BBA21862.1"/>
    <property type="molecule type" value="Genomic_DNA"/>
</dbReference>
<evidence type="ECO:0000256" key="2">
    <source>
        <dbReference type="ARBA" id="ARBA00022581"/>
    </source>
</evidence>
<feature type="region of interest" description="Disordered" evidence="3">
    <location>
        <begin position="8"/>
        <end position="27"/>
    </location>
</feature>
<keyword evidence="2" id="KW-0945">Host-virus interaction</keyword>
<name>A0A224AX13_9GEMI</name>
<feature type="region of interest" description="Disordered" evidence="3">
    <location>
        <begin position="38"/>
        <end position="68"/>
    </location>
</feature>